<feature type="domain" description="Secretion system C-terminal sorting" evidence="3">
    <location>
        <begin position="280"/>
        <end position="345"/>
    </location>
</feature>
<reference evidence="4 5" key="1">
    <citation type="journal article" date="2013" name="Genome Announc.">
        <title>Draft Genome Sequence of Winogradskyella psychrotolerans RS-3T, Isolated from the Marine Transect of Kongsfjorden, Ny-Alesund, Svalbard, Arctic Ocean.</title>
        <authorList>
            <person name="Kumar Pinnaka A."/>
            <person name="Ara S."/>
            <person name="Singh A."/>
            <person name="Shivaji S."/>
        </authorList>
    </citation>
    <scope>NUCLEOTIDE SEQUENCE [LARGE SCALE GENOMIC DNA]</scope>
    <source>
        <strain evidence="4 5">RS-3</strain>
    </source>
</reference>
<dbReference type="Proteomes" id="UP000014962">
    <property type="component" value="Unassembled WGS sequence"/>
</dbReference>
<dbReference type="InterPro" id="IPR026444">
    <property type="entry name" value="Secre_tail"/>
</dbReference>
<evidence type="ECO:0000256" key="1">
    <source>
        <dbReference type="ARBA" id="ARBA00022729"/>
    </source>
</evidence>
<comment type="caution">
    <text evidence="4">The sequence shown here is derived from an EMBL/GenBank/DDBJ whole genome shotgun (WGS) entry which is preliminary data.</text>
</comment>
<dbReference type="AlphaFoldDB" id="S7X0Z5"/>
<evidence type="ECO:0000256" key="2">
    <source>
        <dbReference type="SAM" id="SignalP"/>
    </source>
</evidence>
<evidence type="ECO:0000259" key="3">
    <source>
        <dbReference type="Pfam" id="PF18962"/>
    </source>
</evidence>
<protein>
    <recommendedName>
        <fullName evidence="3">Secretion system C-terminal sorting domain-containing protein</fullName>
    </recommendedName>
</protein>
<evidence type="ECO:0000313" key="5">
    <source>
        <dbReference type="Proteomes" id="UP000014962"/>
    </source>
</evidence>
<dbReference type="eggNOG" id="COG1409">
    <property type="taxonomic scope" value="Bacteria"/>
</dbReference>
<dbReference type="NCBIfam" id="TIGR04183">
    <property type="entry name" value="Por_Secre_tail"/>
    <property type="match status" value="1"/>
</dbReference>
<feature type="chain" id="PRO_5004546480" description="Secretion system C-terminal sorting domain-containing protein" evidence="2">
    <location>
        <begin position="23"/>
        <end position="351"/>
    </location>
</feature>
<gene>
    <name evidence="4" type="ORF">ADIWIN_2287</name>
</gene>
<sequence>MKKITLLLFALFTFIFSNQISAQCTVDSAAGPYTDFNGTFGGAPCDDGTGSPFNELTFSAWADEAYLMDNIISGYTYTFSLCNGDGAGTWVPSYTIIAPSGATDAVGLDAGSTCAITWTATEAGTYTIVISEEGVACGTSTNSAVNNGFPAITGTDGENCPVCNETTIPSSTATAPYPADGETAVAISSPDGGLSFEWTAPAIDGETYNLNIGGTNPPTQTLEGINSGDLITGLAVSTTYYWSIDVVNCFGATTTTTVWSFTTDDTLLSIDENALTTFSVYPNPTANILNIKSSQEIDNVTVFNLLGQNVASFSKNEITNSSIDMSELSNGLYLVKITSGDKTQTLRVTKE</sequence>
<accession>S7X0Z5</accession>
<dbReference type="EMBL" id="ATMR01000102">
    <property type="protein sequence ID" value="EPR72674.1"/>
    <property type="molecule type" value="Genomic_DNA"/>
</dbReference>
<organism evidence="4 5">
    <name type="scientific">Winogradskyella psychrotolerans RS-3</name>
    <dbReference type="NCBI Taxonomy" id="641526"/>
    <lineage>
        <taxon>Bacteria</taxon>
        <taxon>Pseudomonadati</taxon>
        <taxon>Bacteroidota</taxon>
        <taxon>Flavobacteriia</taxon>
        <taxon>Flavobacteriales</taxon>
        <taxon>Flavobacteriaceae</taxon>
        <taxon>Winogradskyella</taxon>
    </lineage>
</organism>
<feature type="signal peptide" evidence="2">
    <location>
        <begin position="1"/>
        <end position="22"/>
    </location>
</feature>
<name>S7X0Z5_9FLAO</name>
<dbReference type="OrthoDB" id="849076at2"/>
<dbReference type="STRING" id="641526.ADIWIN_2287"/>
<proteinExistence type="predicted"/>
<evidence type="ECO:0000313" key="4">
    <source>
        <dbReference type="EMBL" id="EPR72674.1"/>
    </source>
</evidence>
<keyword evidence="1 2" id="KW-0732">Signal</keyword>
<dbReference type="Pfam" id="PF18962">
    <property type="entry name" value="Por_Secre_tail"/>
    <property type="match status" value="1"/>
</dbReference>
<keyword evidence="5" id="KW-1185">Reference proteome</keyword>
<dbReference type="RefSeq" id="WP_020895199.1">
    <property type="nucleotide sequence ID" value="NZ_ATMR01000102.1"/>
</dbReference>